<dbReference type="RefSeq" id="WP_154527612.1">
    <property type="nucleotide sequence ID" value="NZ_VUNH01000001.1"/>
</dbReference>
<dbReference type="Proteomes" id="UP000473699">
    <property type="component" value="Unassembled WGS sequence"/>
</dbReference>
<feature type="region of interest" description="Disordered" evidence="9">
    <location>
        <begin position="713"/>
        <end position="751"/>
    </location>
</feature>
<dbReference type="SUPFAM" id="SSF50249">
    <property type="entry name" value="Nucleic acid-binding proteins"/>
    <property type="match status" value="1"/>
</dbReference>
<evidence type="ECO:0000256" key="6">
    <source>
        <dbReference type="ARBA" id="ARBA00022842"/>
    </source>
</evidence>
<feature type="domain" description="S1 motif" evidence="10">
    <location>
        <begin position="620"/>
        <end position="688"/>
    </location>
</feature>
<dbReference type="FunFam" id="3.30.230.70:FF:000001">
    <property type="entry name" value="Polyribonucleotide nucleotidyltransferase"/>
    <property type="match status" value="1"/>
</dbReference>
<sequence length="751" mass="81372">MEKTYTLNVGGQDLVFKTGKVAKQANAAVVASHGETTILTTACMSDKPRVGLDFFPLLVDFEERYYAAGKIPGGYIKREGRPSQTAILSARVVDRSIRSLFDDSMRNDVHVVATVLAVDQKNPANILAINAASMALTISNIPWSGPVGAVRMGCIGGELVVNPTEEQMAESTLDLTVAGHAGGITMVEAGAKEVSEDLLVDALQTAQDEIKKIVAFQLRIREEIGQPKTVLPAPLAIEEIDRWVKDNLSEETAKAVMIHGKKERGAAISALVEKTTAHFNGVYADAEGYIAGAVESLVKSTMRTITARDKIRADGRATDEIRPISCEVNVLPKVHGSALFTRGETQALVVTTLGMLGEDDQIIDGLKLDEPNKRFLLHYNFPPYSVGEIKPMRGPGRREIGHGALAERALAPLVPGEEDFPYVVRVVSDILESNGSSSQASICGGSLSMMAAGVPMKKHVAGIAMGLIKEGDDMVILTDIQGLEDHYGDMDFKVAGTRDGVTALQMDNKAGGITREILSRALMQAHQARMQILDAMEACIPEPAPLSPNAPRIFTMNIDVDKIRDVIGPGGKIIRNIVQESGAKINVEDDGSVYICAVSPDSVEKASRMIHDIVREVEAGEAFYGTVTRLMAFGAFVEVLPGKEGLLHISEISTKHIGKVEDVFAPGDHVIVEVKEIDDQNRINLSRRRLLADPALIESAGLTQYLPAEEERDKMIAALPDASAPSRDRTPRRDGDRERRGDRGPFRRDRR</sequence>
<evidence type="ECO:0000256" key="9">
    <source>
        <dbReference type="SAM" id="MobiDB-lite"/>
    </source>
</evidence>
<evidence type="ECO:0000313" key="12">
    <source>
        <dbReference type="Proteomes" id="UP000473699"/>
    </source>
</evidence>
<dbReference type="CDD" id="cd11364">
    <property type="entry name" value="RNase_PH_PNPase_2"/>
    <property type="match status" value="1"/>
</dbReference>
<dbReference type="HAMAP" id="MF_01595">
    <property type="entry name" value="PNPase"/>
    <property type="match status" value="1"/>
</dbReference>
<feature type="binding site" evidence="8">
    <location>
        <position position="491"/>
    </location>
    <ligand>
        <name>Mg(2+)</name>
        <dbReference type="ChEBI" id="CHEBI:18420"/>
    </ligand>
</feature>
<dbReference type="Pfam" id="PF03726">
    <property type="entry name" value="PNPase"/>
    <property type="match status" value="1"/>
</dbReference>
<dbReference type="Gene3D" id="3.30.1370.10">
    <property type="entry name" value="K Homology domain, type 1"/>
    <property type="match status" value="1"/>
</dbReference>
<evidence type="ECO:0000313" key="11">
    <source>
        <dbReference type="EMBL" id="MST54465.1"/>
    </source>
</evidence>
<dbReference type="EC" id="2.7.7.8" evidence="8"/>
<dbReference type="GO" id="GO:0000175">
    <property type="term" value="F:3'-5'-RNA exonuclease activity"/>
    <property type="evidence" value="ECO:0007669"/>
    <property type="project" value="TreeGrafter"/>
</dbReference>
<comment type="subcellular location">
    <subcellularLocation>
        <location evidence="8">Cytoplasm</location>
    </subcellularLocation>
</comment>
<keyword evidence="2 8" id="KW-0963">Cytoplasm</keyword>
<dbReference type="FunFam" id="3.30.230.70:FF:000002">
    <property type="entry name" value="Polyribonucleotide nucleotidyltransferase"/>
    <property type="match status" value="1"/>
</dbReference>
<evidence type="ECO:0000256" key="1">
    <source>
        <dbReference type="ARBA" id="ARBA00007404"/>
    </source>
</evidence>
<dbReference type="InterPro" id="IPR020568">
    <property type="entry name" value="Ribosomal_Su5_D2-typ_SF"/>
</dbReference>
<keyword evidence="7 8" id="KW-0694">RNA-binding</keyword>
<dbReference type="Gene3D" id="3.30.230.70">
    <property type="entry name" value="GHMP Kinase, N-terminal domain"/>
    <property type="match status" value="2"/>
</dbReference>
<dbReference type="GO" id="GO:0006396">
    <property type="term" value="P:RNA processing"/>
    <property type="evidence" value="ECO:0007669"/>
    <property type="project" value="InterPro"/>
</dbReference>
<dbReference type="SMART" id="SM00322">
    <property type="entry name" value="KH"/>
    <property type="match status" value="1"/>
</dbReference>
<dbReference type="SMART" id="SM00316">
    <property type="entry name" value="S1"/>
    <property type="match status" value="1"/>
</dbReference>
<dbReference type="Pfam" id="PF00013">
    <property type="entry name" value="KH_1"/>
    <property type="match status" value="1"/>
</dbReference>
<comment type="similarity">
    <text evidence="1 8">Belongs to the polyribonucleotide nucleotidyltransferase family.</text>
</comment>
<dbReference type="InterPro" id="IPR004087">
    <property type="entry name" value="KH_dom"/>
</dbReference>
<dbReference type="PIRSF" id="PIRSF005499">
    <property type="entry name" value="PNPase"/>
    <property type="match status" value="1"/>
</dbReference>
<evidence type="ECO:0000256" key="4">
    <source>
        <dbReference type="ARBA" id="ARBA00022695"/>
    </source>
</evidence>
<dbReference type="EMBL" id="VUNH01000001">
    <property type="protein sequence ID" value="MST54465.1"/>
    <property type="molecule type" value="Genomic_DNA"/>
</dbReference>
<dbReference type="SUPFAM" id="SSF54211">
    <property type="entry name" value="Ribosomal protein S5 domain 2-like"/>
    <property type="match status" value="2"/>
</dbReference>
<evidence type="ECO:0000256" key="2">
    <source>
        <dbReference type="ARBA" id="ARBA00022490"/>
    </source>
</evidence>
<evidence type="ECO:0000256" key="7">
    <source>
        <dbReference type="ARBA" id="ARBA00022884"/>
    </source>
</evidence>
<name>A0A6L5Y8N6_9BACT</name>
<dbReference type="InterPro" id="IPR012162">
    <property type="entry name" value="PNPase"/>
</dbReference>
<dbReference type="InterPro" id="IPR012340">
    <property type="entry name" value="NA-bd_OB-fold"/>
</dbReference>
<feature type="compositionally biased region" description="Basic and acidic residues" evidence="9">
    <location>
        <begin position="726"/>
        <end position="751"/>
    </location>
</feature>
<feature type="binding site" evidence="8">
    <location>
        <position position="485"/>
    </location>
    <ligand>
        <name>Mg(2+)</name>
        <dbReference type="ChEBI" id="CHEBI:18420"/>
    </ligand>
</feature>
<dbReference type="CDD" id="cd02393">
    <property type="entry name" value="KH-I_PNPase"/>
    <property type="match status" value="1"/>
</dbReference>
<evidence type="ECO:0000256" key="8">
    <source>
        <dbReference type="HAMAP-Rule" id="MF_01595"/>
    </source>
</evidence>
<gene>
    <name evidence="8" type="primary">pnp</name>
    <name evidence="11" type="ORF">FYJ74_00115</name>
</gene>
<accession>A0A6L5Y8N6</accession>
<dbReference type="PANTHER" id="PTHR11252:SF0">
    <property type="entry name" value="POLYRIBONUCLEOTIDE NUCLEOTIDYLTRANSFERASE 1, MITOCHONDRIAL"/>
    <property type="match status" value="1"/>
</dbReference>
<dbReference type="Pfam" id="PF01138">
    <property type="entry name" value="RNase_PH"/>
    <property type="match status" value="2"/>
</dbReference>
<keyword evidence="6 8" id="KW-0460">Magnesium</keyword>
<dbReference type="InterPro" id="IPR015847">
    <property type="entry name" value="ExoRNase_PH_dom2"/>
</dbReference>
<dbReference type="GO" id="GO:0006402">
    <property type="term" value="P:mRNA catabolic process"/>
    <property type="evidence" value="ECO:0007669"/>
    <property type="project" value="UniProtKB-UniRule"/>
</dbReference>
<keyword evidence="5 8" id="KW-0479">Metal-binding</keyword>
<dbReference type="Pfam" id="PF00575">
    <property type="entry name" value="S1"/>
    <property type="match status" value="1"/>
</dbReference>
<dbReference type="InterPro" id="IPR004088">
    <property type="entry name" value="KH_dom_type_1"/>
</dbReference>
<evidence type="ECO:0000256" key="3">
    <source>
        <dbReference type="ARBA" id="ARBA00022679"/>
    </source>
</evidence>
<protein>
    <recommendedName>
        <fullName evidence="8">Polyribonucleotide nucleotidyltransferase</fullName>
        <ecNumber evidence="8">2.7.7.8</ecNumber>
    </recommendedName>
    <alternativeName>
        <fullName evidence="8">Polynucleotide phosphorylase</fullName>
        <shortName evidence="8">PNPase</shortName>
    </alternativeName>
</protein>
<dbReference type="SUPFAM" id="SSF54791">
    <property type="entry name" value="Eukaryotic type KH-domain (KH-domain type I)"/>
    <property type="match status" value="1"/>
</dbReference>
<dbReference type="GO" id="GO:0005829">
    <property type="term" value="C:cytosol"/>
    <property type="evidence" value="ECO:0007669"/>
    <property type="project" value="TreeGrafter"/>
</dbReference>
<keyword evidence="3 8" id="KW-0808">Transferase</keyword>
<dbReference type="InterPro" id="IPR015848">
    <property type="entry name" value="PNPase_PH_RNA-bd_bac/org-type"/>
</dbReference>
<dbReference type="PROSITE" id="PS50084">
    <property type="entry name" value="KH_TYPE_1"/>
    <property type="match status" value="1"/>
</dbReference>
<dbReference type="InterPro" id="IPR027408">
    <property type="entry name" value="PNPase/RNase_PH_dom_sf"/>
</dbReference>
<comment type="cofactor">
    <cofactor evidence="8">
        <name>Mg(2+)</name>
        <dbReference type="ChEBI" id="CHEBI:18420"/>
    </cofactor>
</comment>
<dbReference type="Pfam" id="PF03725">
    <property type="entry name" value="RNase_PH_C"/>
    <property type="match status" value="2"/>
</dbReference>
<dbReference type="PROSITE" id="PS50126">
    <property type="entry name" value="S1"/>
    <property type="match status" value="1"/>
</dbReference>
<keyword evidence="12" id="KW-1185">Reference proteome</keyword>
<dbReference type="InterPro" id="IPR001247">
    <property type="entry name" value="ExoRNase_PH_dom1"/>
</dbReference>
<comment type="caution">
    <text evidence="11">The sequence shown here is derived from an EMBL/GenBank/DDBJ whole genome shotgun (WGS) entry which is preliminary data.</text>
</comment>
<dbReference type="GO" id="GO:0003723">
    <property type="term" value="F:RNA binding"/>
    <property type="evidence" value="ECO:0007669"/>
    <property type="project" value="UniProtKB-UniRule"/>
</dbReference>
<dbReference type="InterPro" id="IPR036612">
    <property type="entry name" value="KH_dom_type_1_sf"/>
</dbReference>
<dbReference type="Gene3D" id="2.40.50.140">
    <property type="entry name" value="Nucleic acid-binding proteins"/>
    <property type="match status" value="1"/>
</dbReference>
<proteinExistence type="inferred from homology"/>
<dbReference type="AlphaFoldDB" id="A0A6L5Y8N6"/>
<dbReference type="InterPro" id="IPR003029">
    <property type="entry name" value="S1_domain"/>
</dbReference>
<dbReference type="CDD" id="cd11363">
    <property type="entry name" value="RNase_PH_PNPase_1"/>
    <property type="match status" value="1"/>
</dbReference>
<evidence type="ECO:0000259" key="10">
    <source>
        <dbReference type="PROSITE" id="PS50126"/>
    </source>
</evidence>
<comment type="function">
    <text evidence="8">Involved in mRNA degradation. Catalyzes the phosphorolysis of single-stranded polyribonucleotides processively in the 3'- to 5'-direction.</text>
</comment>
<comment type="catalytic activity">
    <reaction evidence="8">
        <text>RNA(n+1) + phosphate = RNA(n) + a ribonucleoside 5'-diphosphate</text>
        <dbReference type="Rhea" id="RHEA:22096"/>
        <dbReference type="Rhea" id="RHEA-COMP:14527"/>
        <dbReference type="Rhea" id="RHEA-COMP:17342"/>
        <dbReference type="ChEBI" id="CHEBI:43474"/>
        <dbReference type="ChEBI" id="CHEBI:57930"/>
        <dbReference type="ChEBI" id="CHEBI:140395"/>
        <dbReference type="EC" id="2.7.7.8"/>
    </reaction>
</comment>
<dbReference type="NCBIfam" id="TIGR03591">
    <property type="entry name" value="polynuc_phos"/>
    <property type="match status" value="1"/>
</dbReference>
<dbReference type="CDD" id="cd04472">
    <property type="entry name" value="S1_PNPase"/>
    <property type="match status" value="1"/>
</dbReference>
<organism evidence="11 12">
    <name type="scientific">Pyramidobacter porci</name>
    <dbReference type="NCBI Taxonomy" id="2605789"/>
    <lineage>
        <taxon>Bacteria</taxon>
        <taxon>Thermotogati</taxon>
        <taxon>Synergistota</taxon>
        <taxon>Synergistia</taxon>
        <taxon>Synergistales</taxon>
        <taxon>Dethiosulfovibrionaceae</taxon>
        <taxon>Pyramidobacter</taxon>
    </lineage>
</organism>
<keyword evidence="4 8" id="KW-0548">Nucleotidyltransferase</keyword>
<evidence type="ECO:0000256" key="5">
    <source>
        <dbReference type="ARBA" id="ARBA00022723"/>
    </source>
</evidence>
<dbReference type="PANTHER" id="PTHR11252">
    <property type="entry name" value="POLYRIBONUCLEOTIDE NUCLEOTIDYLTRANSFERASE"/>
    <property type="match status" value="1"/>
</dbReference>
<reference evidence="11 12" key="1">
    <citation type="submission" date="2019-08" db="EMBL/GenBank/DDBJ databases">
        <title>In-depth cultivation of the pig gut microbiome towards novel bacterial diversity and tailored functional studies.</title>
        <authorList>
            <person name="Wylensek D."/>
            <person name="Hitch T.C.A."/>
            <person name="Clavel T."/>
        </authorList>
    </citation>
    <scope>NUCLEOTIDE SEQUENCE [LARGE SCALE GENOMIC DNA]</scope>
    <source>
        <strain evidence="11 12">SM-530-WT-4B</strain>
    </source>
</reference>
<dbReference type="GO" id="GO:0004654">
    <property type="term" value="F:polyribonucleotide nucleotidyltransferase activity"/>
    <property type="evidence" value="ECO:0007669"/>
    <property type="project" value="UniProtKB-UniRule"/>
</dbReference>
<dbReference type="SUPFAM" id="SSF55666">
    <property type="entry name" value="Ribonuclease PH domain 2-like"/>
    <property type="match status" value="2"/>
</dbReference>
<dbReference type="NCBIfam" id="NF008805">
    <property type="entry name" value="PRK11824.1"/>
    <property type="match status" value="1"/>
</dbReference>
<dbReference type="InterPro" id="IPR036345">
    <property type="entry name" value="ExoRNase_PH_dom2_sf"/>
</dbReference>
<dbReference type="GO" id="GO:0000287">
    <property type="term" value="F:magnesium ion binding"/>
    <property type="evidence" value="ECO:0007669"/>
    <property type="project" value="UniProtKB-UniRule"/>
</dbReference>
<dbReference type="FunFam" id="3.30.1370.10:FF:000001">
    <property type="entry name" value="Polyribonucleotide nucleotidyltransferase"/>
    <property type="match status" value="1"/>
</dbReference>